<gene>
    <name evidence="1" type="ORF">PG986_014286</name>
</gene>
<sequence length="108" mass="12123">MSVDWKTIEPRPEGAIAPEVKDIQKPKRKLTKLAYNRGDVLTGTAHAAVLAFCLDGGVLFLPLMLHNNWLNSVTVCLSPDFVLCIMTSQLEFSRWPLREQKTTLNVIT</sequence>
<evidence type="ECO:0000313" key="2">
    <source>
        <dbReference type="Proteomes" id="UP001391051"/>
    </source>
</evidence>
<dbReference type="RefSeq" id="XP_066692746.1">
    <property type="nucleotide sequence ID" value="XM_066850508.1"/>
</dbReference>
<keyword evidence="2" id="KW-1185">Reference proteome</keyword>
<reference evidence="1 2" key="1">
    <citation type="submission" date="2023-01" db="EMBL/GenBank/DDBJ databases">
        <title>Analysis of 21 Apiospora genomes using comparative genomics revels a genus with tremendous synthesis potential of carbohydrate active enzymes and secondary metabolites.</title>
        <authorList>
            <person name="Sorensen T."/>
        </authorList>
    </citation>
    <scope>NUCLEOTIDE SEQUENCE [LARGE SCALE GENOMIC DNA]</scope>
    <source>
        <strain evidence="1 2">CBS 24483</strain>
    </source>
</reference>
<accession>A0ABR1PSV4</accession>
<protein>
    <submittedName>
        <fullName evidence="1">Acyl-CoA thioesterase II</fullName>
    </submittedName>
</protein>
<dbReference type="EMBL" id="JAQQWE010000010">
    <property type="protein sequence ID" value="KAK7937418.1"/>
    <property type="molecule type" value="Genomic_DNA"/>
</dbReference>
<name>A0ABR1PSV4_9PEZI</name>
<dbReference type="GeneID" id="92083570"/>
<comment type="caution">
    <text evidence="1">The sequence shown here is derived from an EMBL/GenBank/DDBJ whole genome shotgun (WGS) entry which is preliminary data.</text>
</comment>
<evidence type="ECO:0000313" key="1">
    <source>
        <dbReference type="EMBL" id="KAK7937418.1"/>
    </source>
</evidence>
<dbReference type="Proteomes" id="UP001391051">
    <property type="component" value="Unassembled WGS sequence"/>
</dbReference>
<proteinExistence type="predicted"/>
<organism evidence="1 2">
    <name type="scientific">Apiospora aurea</name>
    <dbReference type="NCBI Taxonomy" id="335848"/>
    <lineage>
        <taxon>Eukaryota</taxon>
        <taxon>Fungi</taxon>
        <taxon>Dikarya</taxon>
        <taxon>Ascomycota</taxon>
        <taxon>Pezizomycotina</taxon>
        <taxon>Sordariomycetes</taxon>
        <taxon>Xylariomycetidae</taxon>
        <taxon>Amphisphaeriales</taxon>
        <taxon>Apiosporaceae</taxon>
        <taxon>Apiospora</taxon>
    </lineage>
</organism>